<proteinExistence type="predicted"/>
<name>A0A9D2L1T9_9FIRM</name>
<dbReference type="Proteomes" id="UP000886858">
    <property type="component" value="Unassembled WGS sequence"/>
</dbReference>
<dbReference type="EMBL" id="DWYY01000124">
    <property type="protein sequence ID" value="HJA93706.1"/>
    <property type="molecule type" value="Genomic_DNA"/>
</dbReference>
<reference evidence="2" key="1">
    <citation type="journal article" date="2021" name="PeerJ">
        <title>Extensive microbial diversity within the chicken gut microbiome revealed by metagenomics and culture.</title>
        <authorList>
            <person name="Gilroy R."/>
            <person name="Ravi A."/>
            <person name="Getino M."/>
            <person name="Pursley I."/>
            <person name="Horton D.L."/>
            <person name="Alikhan N.F."/>
            <person name="Baker D."/>
            <person name="Gharbi K."/>
            <person name="Hall N."/>
            <person name="Watson M."/>
            <person name="Adriaenssens E.M."/>
            <person name="Foster-Nyarko E."/>
            <person name="Jarju S."/>
            <person name="Secka A."/>
            <person name="Antonio M."/>
            <person name="Oren A."/>
            <person name="Chaudhuri R.R."/>
            <person name="La Ragione R."/>
            <person name="Hildebrand F."/>
            <person name="Pallen M.J."/>
        </authorList>
    </citation>
    <scope>NUCLEOTIDE SEQUENCE</scope>
    <source>
        <strain evidence="2">CHK179-7159</strain>
    </source>
</reference>
<comment type="caution">
    <text evidence="2">The sequence shown here is derived from an EMBL/GenBank/DDBJ whole genome shotgun (WGS) entry which is preliminary data.</text>
</comment>
<keyword evidence="1" id="KW-1133">Transmembrane helix</keyword>
<feature type="transmembrane region" description="Helical" evidence="1">
    <location>
        <begin position="374"/>
        <end position="395"/>
    </location>
</feature>
<keyword evidence="1" id="KW-0472">Membrane</keyword>
<evidence type="ECO:0000256" key="1">
    <source>
        <dbReference type="SAM" id="Phobius"/>
    </source>
</evidence>
<feature type="transmembrane region" description="Helical" evidence="1">
    <location>
        <begin position="348"/>
        <end position="367"/>
    </location>
</feature>
<keyword evidence="1" id="KW-0812">Transmembrane</keyword>
<feature type="transmembrane region" description="Helical" evidence="1">
    <location>
        <begin position="324"/>
        <end position="342"/>
    </location>
</feature>
<protein>
    <submittedName>
        <fullName evidence="2">Uncharacterized protein</fullName>
    </submittedName>
</protein>
<gene>
    <name evidence="2" type="ORF">H9717_11445</name>
</gene>
<feature type="transmembrane region" description="Helical" evidence="1">
    <location>
        <begin position="231"/>
        <end position="249"/>
    </location>
</feature>
<feature type="transmembrane region" description="Helical" evidence="1">
    <location>
        <begin position="12"/>
        <end position="35"/>
    </location>
</feature>
<evidence type="ECO:0000313" key="3">
    <source>
        <dbReference type="Proteomes" id="UP000886858"/>
    </source>
</evidence>
<sequence>MMVNLKQRKVNEVIIAGVISLIYVFSVLLFSGTLFSGYHLVDDHEILSYVTAFQNGTYSWKTIFTTGIFDYFAEGIRFRPLYITLRLLRSWFFGTNYIAWYITVGMEVVSCLILAYCIVRKMGGRVLQAGLVSTLIVTGEQSEIWWRLGPQEPTGLLCCLWCMLAIKKYEESPKLSKGLGVVLASFLMAASKESFTILLPSMGLFCIACDFLESHYHNLWDGIKKTFKKNIWIFLGMFLIFCINIYVIVYKVGLLSIGYAGIDREAGVSGYIIMIQGMLKWDSLRVYEGIFGVSVILLLISLICGWRGKQQIEKTSFVKKIGKLLLGLTMLSIVMGQLVLYARSGMSVRYLIPASVGFIFFVFHVMLTEMSNKYCRGVLMGVGYLTLIFLYLGVWQDGRDYALQGRLLNNCFATVEKDLEREDNIIICINDETNNSFALYVDINLGMKHVYSWNEEMGFYSLSNIDGELGSFEEAKCIILPDNMQLSDYEIEENDYSCTGSMGYGLMYLKKG</sequence>
<accession>A0A9D2L1T9</accession>
<dbReference type="AlphaFoldDB" id="A0A9D2L1T9"/>
<evidence type="ECO:0000313" key="2">
    <source>
        <dbReference type="EMBL" id="HJA93706.1"/>
    </source>
</evidence>
<feature type="transmembrane region" description="Helical" evidence="1">
    <location>
        <begin position="286"/>
        <end position="304"/>
    </location>
</feature>
<feature type="transmembrane region" description="Helical" evidence="1">
    <location>
        <begin position="98"/>
        <end position="119"/>
    </location>
</feature>
<organism evidence="2 3">
    <name type="scientific">Candidatus Eisenbergiella merdipullorum</name>
    <dbReference type="NCBI Taxonomy" id="2838553"/>
    <lineage>
        <taxon>Bacteria</taxon>
        <taxon>Bacillati</taxon>
        <taxon>Bacillota</taxon>
        <taxon>Clostridia</taxon>
        <taxon>Lachnospirales</taxon>
        <taxon>Lachnospiraceae</taxon>
        <taxon>Eisenbergiella</taxon>
    </lineage>
</organism>
<reference evidence="2" key="2">
    <citation type="submission" date="2021-04" db="EMBL/GenBank/DDBJ databases">
        <authorList>
            <person name="Gilroy R."/>
        </authorList>
    </citation>
    <scope>NUCLEOTIDE SEQUENCE</scope>
    <source>
        <strain evidence="2">CHK179-7159</strain>
    </source>
</reference>